<protein>
    <submittedName>
        <fullName evidence="1">Uncharacterized protein</fullName>
    </submittedName>
</protein>
<proteinExistence type="predicted"/>
<dbReference type="OrthoDB" id="1290722at2"/>
<reference evidence="1 2" key="1">
    <citation type="submission" date="2018-01" db="EMBL/GenBank/DDBJ databases">
        <title>Draft genome sequence of Salinispora sp. 13K206.</title>
        <authorList>
            <person name="Sahin N."/>
            <person name="Saygin H."/>
            <person name="Ay H."/>
        </authorList>
    </citation>
    <scope>NUCLEOTIDE SEQUENCE [LARGE SCALE GENOMIC DNA]</scope>
    <source>
        <strain evidence="1 2">13K206</strain>
    </source>
</reference>
<name>A0A2W2CRD1_9ACTN</name>
<dbReference type="RefSeq" id="WP_111132794.1">
    <property type="nucleotide sequence ID" value="NZ_POUB01000014.1"/>
</dbReference>
<dbReference type="AlphaFoldDB" id="A0A2W2CRD1"/>
<keyword evidence="2" id="KW-1185">Reference proteome</keyword>
<dbReference type="EMBL" id="POUB01000014">
    <property type="protein sequence ID" value="PZG02076.1"/>
    <property type="molecule type" value="Genomic_DNA"/>
</dbReference>
<dbReference type="Proteomes" id="UP000248749">
    <property type="component" value="Unassembled WGS sequence"/>
</dbReference>
<gene>
    <name evidence="1" type="ORF">C1I99_04050</name>
</gene>
<evidence type="ECO:0000313" key="2">
    <source>
        <dbReference type="Proteomes" id="UP000248749"/>
    </source>
</evidence>
<sequence>MDHEYFSRLVRGARAEAMALIDGLAGGIPAGLPHRETMRAVKALILADATAAPGTPASAGGRPAVDALLAHLAGLQGPTGLFDGDNLVSPPDSAFTINDVCLVLEVLDRVGADTRWTGAVERLRTIAARSVDALVTGGVHTPNHRWELASALAGLHHVTGDDRLVPRIDEWLAEGIDVDADGFYSERSAIYSAVVTNPSLVTLARLLARPELLDPVRANLRTLPSLVDDDGEVVTVHSRRQDQRETFHVHAYLSQLRRFAVTDGDGQLARLAMLGAASGPPEPSRHLAEALVDPVLTELLPAPVPAREGGTFWPTVGLLRRRAGVTTTTVFGGADTRATGRVASGLANSATVLQVRHGAARLCALRISPQFFATGAFRPTVMDVADDRVRLTEERVSGYYQPLPSDHRRSDGAYPLTDEGRFFARMDFPARMLSPLRLTTCLQVTLTDDGAVLELRFTGPRTRVAVELVFGGGTLTGAVPHPSLAGTQWLRGPSVLLRTGSQAIEVQVDGHDEELAPSFDDGEFFAYVHGEDRVPGQRVLLAAWSDRPVRLLVRAQDGA</sequence>
<organism evidence="1 2">
    <name type="scientific">Micromonospora deserti</name>
    <dbReference type="NCBI Taxonomy" id="2070366"/>
    <lineage>
        <taxon>Bacteria</taxon>
        <taxon>Bacillati</taxon>
        <taxon>Actinomycetota</taxon>
        <taxon>Actinomycetes</taxon>
        <taxon>Micromonosporales</taxon>
        <taxon>Micromonosporaceae</taxon>
        <taxon>Micromonospora</taxon>
    </lineage>
</organism>
<comment type="caution">
    <text evidence="1">The sequence shown here is derived from an EMBL/GenBank/DDBJ whole genome shotgun (WGS) entry which is preliminary data.</text>
</comment>
<evidence type="ECO:0000313" key="1">
    <source>
        <dbReference type="EMBL" id="PZG02076.1"/>
    </source>
</evidence>
<accession>A0A2W2CRD1</accession>